<dbReference type="RefSeq" id="WP_341598074.1">
    <property type="nucleotide sequence ID" value="NZ_JBAKAZ010000035.1"/>
</dbReference>
<evidence type="ECO:0000313" key="2">
    <source>
        <dbReference type="Proteomes" id="UP001369082"/>
    </source>
</evidence>
<evidence type="ECO:0000313" key="1">
    <source>
        <dbReference type="EMBL" id="MEL0629941.1"/>
    </source>
</evidence>
<keyword evidence="2" id="KW-1185">Reference proteome</keyword>
<sequence>MNIIKKINEINVYENKDKDSLILEGFGLNPAEIIEEFKKIQHLAESHIILRKKHRNTKIKIEKNRIIKELNLIKEEQDKKYNALKDKIFSTGYFEELSELNDNDLMQRMIKYNNLNVAHNLHKTTFNKTIKLIKSNDKILNEYKRELSKVNLNFKMVLALNKSIYVEDEKLYDKVCKTIGTNFSKLDSFMCNSLKENIYSCLRGDRYIQNTHKDFDKIRVPINHPEIYLCKAILSMALNNLSNQ</sequence>
<accession>A0ABU9GRR2</accession>
<gene>
    <name evidence="1" type="ORF">V6256_10025</name>
</gene>
<organism evidence="1 2">
    <name type="scientific">Psychromonas aquatilis</name>
    <dbReference type="NCBI Taxonomy" id="2005072"/>
    <lineage>
        <taxon>Bacteria</taxon>
        <taxon>Pseudomonadati</taxon>
        <taxon>Pseudomonadota</taxon>
        <taxon>Gammaproteobacteria</taxon>
        <taxon>Alteromonadales</taxon>
        <taxon>Psychromonadaceae</taxon>
        <taxon>Psychromonas</taxon>
    </lineage>
</organism>
<reference evidence="1 2" key="1">
    <citation type="submission" date="2024-02" db="EMBL/GenBank/DDBJ databases">
        <title>Bacteria isolated from the canopy kelp, Nereocystis luetkeana.</title>
        <authorList>
            <person name="Pfister C.A."/>
            <person name="Younker I.T."/>
            <person name="Light S.H."/>
        </authorList>
    </citation>
    <scope>NUCLEOTIDE SEQUENCE [LARGE SCALE GENOMIC DNA]</scope>
    <source>
        <strain evidence="1 2">TI.1.05</strain>
    </source>
</reference>
<dbReference type="Proteomes" id="UP001369082">
    <property type="component" value="Unassembled WGS sequence"/>
</dbReference>
<dbReference type="EMBL" id="JBAKAZ010000035">
    <property type="protein sequence ID" value="MEL0629941.1"/>
    <property type="molecule type" value="Genomic_DNA"/>
</dbReference>
<comment type="caution">
    <text evidence="1">The sequence shown here is derived from an EMBL/GenBank/DDBJ whole genome shotgun (WGS) entry which is preliminary data.</text>
</comment>
<name>A0ABU9GRR2_9GAMM</name>
<proteinExistence type="predicted"/>
<protein>
    <submittedName>
        <fullName evidence="1">Uncharacterized protein</fullName>
    </submittedName>
</protein>